<gene>
    <name evidence="2" type="ORF">AVEN_265513_1</name>
</gene>
<organism evidence="2 3">
    <name type="scientific">Araneus ventricosus</name>
    <name type="common">Orbweaver spider</name>
    <name type="synonym">Epeira ventricosa</name>
    <dbReference type="NCBI Taxonomy" id="182803"/>
    <lineage>
        <taxon>Eukaryota</taxon>
        <taxon>Metazoa</taxon>
        <taxon>Ecdysozoa</taxon>
        <taxon>Arthropoda</taxon>
        <taxon>Chelicerata</taxon>
        <taxon>Arachnida</taxon>
        <taxon>Araneae</taxon>
        <taxon>Araneomorphae</taxon>
        <taxon>Entelegynae</taxon>
        <taxon>Araneoidea</taxon>
        <taxon>Araneidae</taxon>
        <taxon>Araneus</taxon>
    </lineage>
</organism>
<protein>
    <submittedName>
        <fullName evidence="2">Uncharacterized protein</fullName>
    </submittedName>
</protein>
<evidence type="ECO:0000313" key="3">
    <source>
        <dbReference type="Proteomes" id="UP000499080"/>
    </source>
</evidence>
<name>A0A4Y2LD13_ARAVE</name>
<proteinExistence type="predicted"/>
<dbReference type="EMBL" id="BGPR01005697">
    <property type="protein sequence ID" value="GBN12595.1"/>
    <property type="molecule type" value="Genomic_DNA"/>
</dbReference>
<evidence type="ECO:0000313" key="2">
    <source>
        <dbReference type="EMBL" id="GBN12595.1"/>
    </source>
</evidence>
<dbReference type="AlphaFoldDB" id="A0A4Y2LD13"/>
<dbReference type="OrthoDB" id="6472460at2759"/>
<dbReference type="Proteomes" id="UP000499080">
    <property type="component" value="Unassembled WGS sequence"/>
</dbReference>
<reference evidence="2 3" key="1">
    <citation type="journal article" date="2019" name="Sci. Rep.">
        <title>Orb-weaving spider Araneus ventricosus genome elucidates the spidroin gene catalogue.</title>
        <authorList>
            <person name="Kono N."/>
            <person name="Nakamura H."/>
            <person name="Ohtoshi R."/>
            <person name="Moran D.A.P."/>
            <person name="Shinohara A."/>
            <person name="Yoshida Y."/>
            <person name="Fujiwara M."/>
            <person name="Mori M."/>
            <person name="Tomita M."/>
            <person name="Arakawa K."/>
        </authorList>
    </citation>
    <scope>NUCLEOTIDE SEQUENCE [LARGE SCALE GENOMIC DNA]</scope>
</reference>
<comment type="caution">
    <text evidence="2">The sequence shown here is derived from an EMBL/GenBank/DDBJ whole genome shotgun (WGS) entry which is preliminary data.</text>
</comment>
<evidence type="ECO:0000256" key="1">
    <source>
        <dbReference type="SAM" id="MobiDB-lite"/>
    </source>
</evidence>
<feature type="region of interest" description="Disordered" evidence="1">
    <location>
        <begin position="1"/>
        <end position="23"/>
    </location>
</feature>
<sequence>MFMGSMQPRSGGKGTQTTDRRVNSPSLCSLRETVWRDIGLPAVTESCDTSCRAPMDDTTKYIQLSGNSGMSCTSLKHTDSPPTHLIVQIVSSTHAFRFRYLGFHGTIAACELKHK</sequence>
<keyword evidence="3" id="KW-1185">Reference proteome</keyword>
<accession>A0A4Y2LD13</accession>